<evidence type="ECO:0000313" key="5">
    <source>
        <dbReference type="EMBL" id="KAF7776024.1"/>
    </source>
</evidence>
<dbReference type="InterPro" id="IPR002110">
    <property type="entry name" value="Ankyrin_rpt"/>
</dbReference>
<reference evidence="5 6" key="1">
    <citation type="journal article" name="Sci. Rep.">
        <title>Telomere-to-telomere assembled and centromere annotated genomes of the two main subspecies of the button mushroom Agaricus bisporus reveal especially polymorphic chromosome ends.</title>
        <authorList>
            <person name="Sonnenberg A.S.M."/>
            <person name="Sedaghat-Telgerd N."/>
            <person name="Lavrijssen B."/>
            <person name="Ohm R.A."/>
            <person name="Hendrickx P.M."/>
            <person name="Scholtmeijer K."/>
            <person name="Baars J.J.P."/>
            <person name="van Peer A."/>
        </authorList>
    </citation>
    <scope>NUCLEOTIDE SEQUENCE [LARGE SCALE GENOMIC DNA]</scope>
    <source>
        <strain evidence="5 6">H119_p4</strain>
    </source>
</reference>
<feature type="compositionally biased region" description="Polar residues" evidence="4">
    <location>
        <begin position="385"/>
        <end position="405"/>
    </location>
</feature>
<dbReference type="PROSITE" id="PS50297">
    <property type="entry name" value="ANK_REP_REGION"/>
    <property type="match status" value="2"/>
</dbReference>
<dbReference type="SMART" id="SM00248">
    <property type="entry name" value="ANK"/>
    <property type="match status" value="3"/>
</dbReference>
<dbReference type="EMBL" id="JABXXO010000006">
    <property type="protein sequence ID" value="KAF7776024.1"/>
    <property type="molecule type" value="Genomic_DNA"/>
</dbReference>
<feature type="region of interest" description="Disordered" evidence="4">
    <location>
        <begin position="344"/>
        <end position="475"/>
    </location>
</feature>
<evidence type="ECO:0000256" key="3">
    <source>
        <dbReference type="PROSITE-ProRule" id="PRU00023"/>
    </source>
</evidence>
<evidence type="ECO:0000256" key="1">
    <source>
        <dbReference type="ARBA" id="ARBA00022737"/>
    </source>
</evidence>
<dbReference type="PRINTS" id="PR01415">
    <property type="entry name" value="ANKYRIN"/>
</dbReference>
<gene>
    <name evidence="5" type="ORF">Agabi119p4_4417</name>
</gene>
<dbReference type="Proteomes" id="UP000629468">
    <property type="component" value="Unassembled WGS sequence"/>
</dbReference>
<evidence type="ECO:0000256" key="4">
    <source>
        <dbReference type="SAM" id="MobiDB-lite"/>
    </source>
</evidence>
<comment type="caution">
    <text evidence="5">The sequence shown here is derived from an EMBL/GenBank/DDBJ whole genome shotgun (WGS) entry which is preliminary data.</text>
</comment>
<dbReference type="PROSITE" id="PS50088">
    <property type="entry name" value="ANK_REPEAT"/>
    <property type="match status" value="2"/>
</dbReference>
<protein>
    <recommendedName>
        <fullName evidence="7">Ankyrin</fullName>
    </recommendedName>
</protein>
<dbReference type="SUPFAM" id="SSF48403">
    <property type="entry name" value="Ankyrin repeat"/>
    <property type="match status" value="1"/>
</dbReference>
<evidence type="ECO:0000313" key="6">
    <source>
        <dbReference type="Proteomes" id="UP000629468"/>
    </source>
</evidence>
<name>A0A8H7KGX5_AGABI</name>
<dbReference type="Pfam" id="PF12796">
    <property type="entry name" value="Ank_2"/>
    <property type="match status" value="1"/>
</dbReference>
<accession>A0A8H7KGX5</accession>
<evidence type="ECO:0008006" key="7">
    <source>
        <dbReference type="Google" id="ProtNLM"/>
    </source>
</evidence>
<organism evidence="5 6">
    <name type="scientific">Agaricus bisporus var. burnettii</name>
    <dbReference type="NCBI Taxonomy" id="192524"/>
    <lineage>
        <taxon>Eukaryota</taxon>
        <taxon>Fungi</taxon>
        <taxon>Dikarya</taxon>
        <taxon>Basidiomycota</taxon>
        <taxon>Agaricomycotina</taxon>
        <taxon>Agaricomycetes</taxon>
        <taxon>Agaricomycetidae</taxon>
        <taxon>Agaricales</taxon>
        <taxon>Agaricineae</taxon>
        <taxon>Agaricaceae</taxon>
        <taxon>Agaricus</taxon>
    </lineage>
</organism>
<dbReference type="Gene3D" id="1.25.40.20">
    <property type="entry name" value="Ankyrin repeat-containing domain"/>
    <property type="match status" value="2"/>
</dbReference>
<dbReference type="AlphaFoldDB" id="A0A8H7KGX5"/>
<proteinExistence type="predicted"/>
<feature type="repeat" description="ANK" evidence="3">
    <location>
        <begin position="163"/>
        <end position="195"/>
    </location>
</feature>
<dbReference type="PANTHER" id="PTHR24171">
    <property type="entry name" value="ANKYRIN REPEAT DOMAIN-CONTAINING PROTEIN 39-RELATED"/>
    <property type="match status" value="1"/>
</dbReference>
<keyword evidence="1" id="KW-0677">Repeat</keyword>
<evidence type="ECO:0000256" key="2">
    <source>
        <dbReference type="ARBA" id="ARBA00023043"/>
    </source>
</evidence>
<keyword evidence="2 3" id="KW-0040">ANK repeat</keyword>
<dbReference type="InterPro" id="IPR036770">
    <property type="entry name" value="Ankyrin_rpt-contain_sf"/>
</dbReference>
<feature type="repeat" description="ANK" evidence="3">
    <location>
        <begin position="130"/>
        <end position="162"/>
    </location>
</feature>
<sequence length="475" mass="52525">MAEKDAPSRLRRAVKENNLFLVKRLVQRVDMRNPDPSSRRLTSLAWAALLANEETFEFLLVFGHDDEDISRDSENNTILMILADSGPPPQIYSSSASTLDFNSATLRMARLYYDRYQSSILNLLDWSNVQGRTALHLAAIKGNEDLVRMFCELGADMNLPDKQGNTPLHYASAWGHVPIVQLLIERGCNYNSRNNEGFTASDYAYSFSTQEMQKTAEKQYELTKKSRRAGLQNGRPLDFGTSPPINIPPSMRDQVPRMRSGSGTSHFFFSFPTFHGIRMATFSGSLASLNPVSALAPIANRVRTQDADARGKYMLRNRSGSSSTDNKSQSGSAFSNALAIHDELPTSSDRLHSGSMTPRRLRPSASAAQLRSRHDSPAPGIRTRAGTNPMASTQLTRLSSITNSPFVPGRDAETYHGPPSQYARFPEPPPIQEDSSTPTAARRKAFQILSKPLPPVDHSSNHRRGMSATAVRGPQ</sequence>